<sequence length="338" mass="36297">MSDPAGTGTTDAADRGATATAPRSRVGGPTHVGTASTDPLARATYRLLRITLVALPVLLLVSSFLVWVTGGRVERSISDYYDGDLRDVFVAMLAGIAVCLVAYRGFPAVEDYTLNWAGFLALVVAFVPNSLTAELERLDGAARTQAALPARIVLTSLLLVSAAVVLVEWRTTRATMHAARTARDGGWVFWLMTVLGLAVVALLVVRLVQPGTTFAWLHGAAAIVLIVSLALAVLSHGWPATDAASDRRYRRIYLTVAALMVAGLVLWPALERAGVDEAILVVEWWEIVLFIVFWVTETVRTWDPVAIEPLHLPDEPGTPVPPLAPPQRPATPRPHGAP</sequence>
<keyword evidence="2" id="KW-1133">Transmembrane helix</keyword>
<evidence type="ECO:0000313" key="3">
    <source>
        <dbReference type="EMBL" id="GCD21934.1"/>
    </source>
</evidence>
<accession>A0A401V4U7</accession>
<feature type="transmembrane region" description="Helical" evidence="2">
    <location>
        <begin position="214"/>
        <end position="240"/>
    </location>
</feature>
<feature type="transmembrane region" description="Helical" evidence="2">
    <location>
        <begin position="187"/>
        <end position="208"/>
    </location>
</feature>
<evidence type="ECO:0000313" key="4">
    <source>
        <dbReference type="Proteomes" id="UP000288246"/>
    </source>
</evidence>
<dbReference type="AlphaFoldDB" id="A0A401V4U7"/>
<proteinExistence type="predicted"/>
<feature type="compositionally biased region" description="Low complexity" evidence="1">
    <location>
        <begin position="1"/>
        <end position="23"/>
    </location>
</feature>
<feature type="region of interest" description="Disordered" evidence="1">
    <location>
        <begin position="316"/>
        <end position="338"/>
    </location>
</feature>
<dbReference type="Proteomes" id="UP000288246">
    <property type="component" value="Unassembled WGS sequence"/>
</dbReference>
<feature type="transmembrane region" description="Helical" evidence="2">
    <location>
        <begin position="113"/>
        <end position="131"/>
    </location>
</feature>
<feature type="transmembrane region" description="Helical" evidence="2">
    <location>
        <begin position="88"/>
        <end position="106"/>
    </location>
</feature>
<reference evidence="3 4" key="1">
    <citation type="submission" date="2018-11" db="EMBL/GenBank/DDBJ databases">
        <title>Draft genome sequence of Cellulomonas takizawaensis strain TKZ-21.</title>
        <authorList>
            <person name="Yamamura H."/>
            <person name="Hayashi T."/>
            <person name="Hamada M."/>
            <person name="Serisawa Y."/>
            <person name="Matsuyama K."/>
            <person name="Nakagawa Y."/>
            <person name="Otoguro M."/>
            <person name="Yanagida F."/>
            <person name="Hayakawa M."/>
        </authorList>
    </citation>
    <scope>NUCLEOTIDE SEQUENCE [LARGE SCALE GENOMIC DNA]</scope>
    <source>
        <strain evidence="3 4">TKZ-21</strain>
    </source>
</reference>
<feature type="transmembrane region" description="Helical" evidence="2">
    <location>
        <begin position="252"/>
        <end position="270"/>
    </location>
</feature>
<dbReference type="RefSeq" id="WP_124344470.1">
    <property type="nucleotide sequence ID" value="NZ_BHYL01000380.1"/>
</dbReference>
<evidence type="ECO:0000256" key="1">
    <source>
        <dbReference type="SAM" id="MobiDB-lite"/>
    </source>
</evidence>
<keyword evidence="4" id="KW-1185">Reference proteome</keyword>
<feature type="region of interest" description="Disordered" evidence="1">
    <location>
        <begin position="1"/>
        <end position="35"/>
    </location>
</feature>
<keyword evidence="2" id="KW-0472">Membrane</keyword>
<comment type="caution">
    <text evidence="3">The sequence shown here is derived from an EMBL/GenBank/DDBJ whole genome shotgun (WGS) entry which is preliminary data.</text>
</comment>
<evidence type="ECO:0000256" key="2">
    <source>
        <dbReference type="SAM" id="Phobius"/>
    </source>
</evidence>
<name>A0A401V4U7_9CELL</name>
<evidence type="ECO:0008006" key="5">
    <source>
        <dbReference type="Google" id="ProtNLM"/>
    </source>
</evidence>
<dbReference type="EMBL" id="BHYL01000380">
    <property type="protein sequence ID" value="GCD21934.1"/>
    <property type="molecule type" value="Genomic_DNA"/>
</dbReference>
<feature type="transmembrane region" description="Helical" evidence="2">
    <location>
        <begin position="146"/>
        <end position="167"/>
    </location>
</feature>
<protein>
    <recommendedName>
        <fullName evidence="5">DUF998 domain-containing protein</fullName>
    </recommendedName>
</protein>
<gene>
    <name evidence="3" type="ORF">CTKZ_34960</name>
</gene>
<feature type="transmembrane region" description="Helical" evidence="2">
    <location>
        <begin position="282"/>
        <end position="299"/>
    </location>
</feature>
<keyword evidence="2" id="KW-0812">Transmembrane</keyword>
<dbReference type="OrthoDB" id="9803163at2"/>
<feature type="transmembrane region" description="Helical" evidence="2">
    <location>
        <begin position="47"/>
        <end position="68"/>
    </location>
</feature>
<organism evidence="3 4">
    <name type="scientific">Cellulomonas algicola</name>
    <dbReference type="NCBI Taxonomy" id="2071633"/>
    <lineage>
        <taxon>Bacteria</taxon>
        <taxon>Bacillati</taxon>
        <taxon>Actinomycetota</taxon>
        <taxon>Actinomycetes</taxon>
        <taxon>Micrococcales</taxon>
        <taxon>Cellulomonadaceae</taxon>
        <taxon>Cellulomonas</taxon>
    </lineage>
</organism>